<protein>
    <submittedName>
        <fullName evidence="1">Uncharacterized protein</fullName>
    </submittedName>
</protein>
<sequence length="204" mass="21847">MSLSPRTSTATVLKRTVTLGWASTRVAMALLARSWSRRTRTVTWLPYLARNMASSAAESPPPITYSGLLRKMGTAPSQTAQALIPLCQKASSPGRFRRRALAPVAMMTASAVRAGASSGPSLHSVHSLNGRCDRSTREMVSVITSVPNRTDCWRMFSISFEPSIPSGKPGKFSISVVVVSCPPAAVPLANIPSYRTGLSSARDR</sequence>
<organism evidence="1 2">
    <name type="scientific">Penicilliopsis zonata CBS 506.65</name>
    <dbReference type="NCBI Taxonomy" id="1073090"/>
    <lineage>
        <taxon>Eukaryota</taxon>
        <taxon>Fungi</taxon>
        <taxon>Dikarya</taxon>
        <taxon>Ascomycota</taxon>
        <taxon>Pezizomycotina</taxon>
        <taxon>Eurotiomycetes</taxon>
        <taxon>Eurotiomycetidae</taxon>
        <taxon>Eurotiales</taxon>
        <taxon>Aspergillaceae</taxon>
        <taxon>Penicilliopsis</taxon>
    </lineage>
</organism>
<proteinExistence type="predicted"/>
<dbReference type="RefSeq" id="XP_022583804.1">
    <property type="nucleotide sequence ID" value="XM_022725036.1"/>
</dbReference>
<accession>A0A1L9SQD4</accession>
<dbReference type="Proteomes" id="UP000184188">
    <property type="component" value="Unassembled WGS sequence"/>
</dbReference>
<evidence type="ECO:0000313" key="2">
    <source>
        <dbReference type="Proteomes" id="UP000184188"/>
    </source>
</evidence>
<dbReference type="EMBL" id="KV878338">
    <property type="protein sequence ID" value="OJJ49294.1"/>
    <property type="molecule type" value="Genomic_DNA"/>
</dbReference>
<keyword evidence="2" id="KW-1185">Reference proteome</keyword>
<gene>
    <name evidence="1" type="ORF">ASPZODRAFT_1447130</name>
</gene>
<dbReference type="GeneID" id="34611501"/>
<dbReference type="VEuPathDB" id="FungiDB:ASPZODRAFT_1447130"/>
<name>A0A1L9SQD4_9EURO</name>
<reference evidence="2" key="1">
    <citation type="journal article" date="2017" name="Genome Biol.">
        <title>Comparative genomics reveals high biological diversity and specific adaptations in the industrially and medically important fungal genus Aspergillus.</title>
        <authorList>
            <person name="de Vries R.P."/>
            <person name="Riley R."/>
            <person name="Wiebenga A."/>
            <person name="Aguilar-Osorio G."/>
            <person name="Amillis S."/>
            <person name="Uchima C.A."/>
            <person name="Anderluh G."/>
            <person name="Asadollahi M."/>
            <person name="Askin M."/>
            <person name="Barry K."/>
            <person name="Battaglia E."/>
            <person name="Bayram O."/>
            <person name="Benocci T."/>
            <person name="Braus-Stromeyer S.A."/>
            <person name="Caldana C."/>
            <person name="Canovas D."/>
            <person name="Cerqueira G.C."/>
            <person name="Chen F."/>
            <person name="Chen W."/>
            <person name="Choi C."/>
            <person name="Clum A."/>
            <person name="Dos Santos R.A."/>
            <person name="Damasio A.R."/>
            <person name="Diallinas G."/>
            <person name="Emri T."/>
            <person name="Fekete E."/>
            <person name="Flipphi M."/>
            <person name="Freyberg S."/>
            <person name="Gallo A."/>
            <person name="Gournas C."/>
            <person name="Habgood R."/>
            <person name="Hainaut M."/>
            <person name="Harispe M.L."/>
            <person name="Henrissat B."/>
            <person name="Hilden K.S."/>
            <person name="Hope R."/>
            <person name="Hossain A."/>
            <person name="Karabika E."/>
            <person name="Karaffa L."/>
            <person name="Karanyi Z."/>
            <person name="Krasevec N."/>
            <person name="Kuo A."/>
            <person name="Kusch H."/>
            <person name="LaButti K."/>
            <person name="Lagendijk E.L."/>
            <person name="Lapidus A."/>
            <person name="Levasseur A."/>
            <person name="Lindquist E."/>
            <person name="Lipzen A."/>
            <person name="Logrieco A.F."/>
            <person name="MacCabe A."/>
            <person name="Maekelae M.R."/>
            <person name="Malavazi I."/>
            <person name="Melin P."/>
            <person name="Meyer V."/>
            <person name="Mielnichuk N."/>
            <person name="Miskei M."/>
            <person name="Molnar A.P."/>
            <person name="Mule G."/>
            <person name="Ngan C.Y."/>
            <person name="Orejas M."/>
            <person name="Orosz E."/>
            <person name="Ouedraogo J.P."/>
            <person name="Overkamp K.M."/>
            <person name="Park H.-S."/>
            <person name="Perrone G."/>
            <person name="Piumi F."/>
            <person name="Punt P.J."/>
            <person name="Ram A.F."/>
            <person name="Ramon A."/>
            <person name="Rauscher S."/>
            <person name="Record E."/>
            <person name="Riano-Pachon D.M."/>
            <person name="Robert V."/>
            <person name="Roehrig J."/>
            <person name="Ruller R."/>
            <person name="Salamov A."/>
            <person name="Salih N.S."/>
            <person name="Samson R.A."/>
            <person name="Sandor E."/>
            <person name="Sanguinetti M."/>
            <person name="Schuetze T."/>
            <person name="Sepcic K."/>
            <person name="Shelest E."/>
            <person name="Sherlock G."/>
            <person name="Sophianopoulou V."/>
            <person name="Squina F.M."/>
            <person name="Sun H."/>
            <person name="Susca A."/>
            <person name="Todd R.B."/>
            <person name="Tsang A."/>
            <person name="Unkles S.E."/>
            <person name="van de Wiele N."/>
            <person name="van Rossen-Uffink D."/>
            <person name="Oliveira J.V."/>
            <person name="Vesth T.C."/>
            <person name="Visser J."/>
            <person name="Yu J.-H."/>
            <person name="Zhou M."/>
            <person name="Andersen M.R."/>
            <person name="Archer D.B."/>
            <person name="Baker S.E."/>
            <person name="Benoit I."/>
            <person name="Brakhage A.A."/>
            <person name="Braus G.H."/>
            <person name="Fischer R."/>
            <person name="Frisvad J.C."/>
            <person name="Goldman G.H."/>
            <person name="Houbraken J."/>
            <person name="Oakley B."/>
            <person name="Pocsi I."/>
            <person name="Scazzocchio C."/>
            <person name="Seiboth B."/>
            <person name="vanKuyk P.A."/>
            <person name="Wortman J."/>
            <person name="Dyer P.S."/>
            <person name="Grigoriev I.V."/>
        </authorList>
    </citation>
    <scope>NUCLEOTIDE SEQUENCE [LARGE SCALE GENOMIC DNA]</scope>
    <source>
        <strain evidence="2">CBS 506.65</strain>
    </source>
</reference>
<evidence type="ECO:0000313" key="1">
    <source>
        <dbReference type="EMBL" id="OJJ49294.1"/>
    </source>
</evidence>
<dbReference type="AlphaFoldDB" id="A0A1L9SQD4"/>
<dbReference type="OrthoDB" id="10551588at2759"/>